<dbReference type="AlphaFoldDB" id="A0A3D9Q1X5"/>
<name>A0A3D9Q1X5_9BACL</name>
<gene>
    <name evidence="1" type="ORF">A8990_1813</name>
</gene>
<sequence length="72" mass="8376">MDRWQLVCGENRIMNEFVQEYIVEHFGADPVDPVLAQSEALTAFWRVQGFTFNESDEDNDFIIPDHIQAAMK</sequence>
<protein>
    <submittedName>
        <fullName evidence="1">Uncharacterized protein</fullName>
    </submittedName>
</protein>
<keyword evidence="2" id="KW-1185">Reference proteome</keyword>
<accession>A0A3D9Q1X5</accession>
<dbReference type="EMBL" id="QTTN01000081">
    <property type="protein sequence ID" value="REE54713.1"/>
    <property type="molecule type" value="Genomic_DNA"/>
</dbReference>
<dbReference type="OrthoDB" id="10008176at2"/>
<reference evidence="1 2" key="1">
    <citation type="submission" date="2018-08" db="EMBL/GenBank/DDBJ databases">
        <title>Genomic Encyclopedia of Type Strains, Phase III (KMG-III): the genomes of soil and plant-associated and newly described type strains.</title>
        <authorList>
            <person name="Whitman W."/>
        </authorList>
    </citation>
    <scope>NUCLEOTIDE SEQUENCE [LARGE SCALE GENOMIC DNA]</scope>
    <source>
        <strain evidence="1 2">CGMCC 1.10966</strain>
    </source>
</reference>
<evidence type="ECO:0000313" key="1">
    <source>
        <dbReference type="EMBL" id="REE54713.1"/>
    </source>
</evidence>
<dbReference type="Proteomes" id="UP000256304">
    <property type="component" value="Unassembled WGS sequence"/>
</dbReference>
<organism evidence="1 2">
    <name type="scientific">Paenibacillus taihuensis</name>
    <dbReference type="NCBI Taxonomy" id="1156355"/>
    <lineage>
        <taxon>Bacteria</taxon>
        <taxon>Bacillati</taxon>
        <taxon>Bacillota</taxon>
        <taxon>Bacilli</taxon>
        <taxon>Bacillales</taxon>
        <taxon>Paenibacillaceae</taxon>
        <taxon>Paenibacillus</taxon>
    </lineage>
</organism>
<comment type="caution">
    <text evidence="1">The sequence shown here is derived from an EMBL/GenBank/DDBJ whole genome shotgun (WGS) entry which is preliminary data.</text>
</comment>
<evidence type="ECO:0000313" key="2">
    <source>
        <dbReference type="Proteomes" id="UP000256304"/>
    </source>
</evidence>
<proteinExistence type="predicted"/>
<dbReference type="RefSeq" id="WP_116192900.1">
    <property type="nucleotide sequence ID" value="NZ_QTTN01000081.1"/>
</dbReference>